<feature type="chain" id="PRO_5047461316" description="Periplasmic heavy metal sensor" evidence="2">
    <location>
        <begin position="24"/>
        <end position="194"/>
    </location>
</feature>
<dbReference type="Gene3D" id="1.20.120.1490">
    <property type="match status" value="1"/>
</dbReference>
<dbReference type="Proteomes" id="UP001596086">
    <property type="component" value="Unassembled WGS sequence"/>
</dbReference>
<reference evidence="4" key="1">
    <citation type="journal article" date="2019" name="Int. J. Syst. Evol. Microbiol.">
        <title>The Global Catalogue of Microorganisms (GCM) 10K type strain sequencing project: providing services to taxonomists for standard genome sequencing and annotation.</title>
        <authorList>
            <consortium name="The Broad Institute Genomics Platform"/>
            <consortium name="The Broad Institute Genome Sequencing Center for Infectious Disease"/>
            <person name="Wu L."/>
            <person name="Ma J."/>
        </authorList>
    </citation>
    <scope>NUCLEOTIDE SEQUENCE [LARGE SCALE GENOMIC DNA]</scope>
    <source>
        <strain evidence="4">CGMCC 4.5798</strain>
    </source>
</reference>
<proteinExistence type="predicted"/>
<dbReference type="EMBL" id="JBHSMZ010000026">
    <property type="protein sequence ID" value="MFC5552218.1"/>
    <property type="molecule type" value="Genomic_DNA"/>
</dbReference>
<evidence type="ECO:0000256" key="1">
    <source>
        <dbReference type="SAM" id="MobiDB-lite"/>
    </source>
</evidence>
<gene>
    <name evidence="3" type="ORF">ACFPO9_27190</name>
</gene>
<feature type="compositionally biased region" description="Gly residues" evidence="1">
    <location>
        <begin position="163"/>
        <end position="194"/>
    </location>
</feature>
<protein>
    <recommendedName>
        <fullName evidence="5">Periplasmic heavy metal sensor</fullName>
    </recommendedName>
</protein>
<comment type="caution">
    <text evidence="3">The sequence shown here is derived from an EMBL/GenBank/DDBJ whole genome shotgun (WGS) entry which is preliminary data.</text>
</comment>
<name>A0ABW0S7P7_9BURK</name>
<feature type="region of interest" description="Disordered" evidence="1">
    <location>
        <begin position="144"/>
        <end position="194"/>
    </location>
</feature>
<evidence type="ECO:0000313" key="4">
    <source>
        <dbReference type="Proteomes" id="UP001596086"/>
    </source>
</evidence>
<feature type="compositionally biased region" description="Basic and acidic residues" evidence="1">
    <location>
        <begin position="148"/>
        <end position="162"/>
    </location>
</feature>
<sequence>MPTRLLRACLFACALGAAGSTLAVPLMDMRAEDLVPMASEFKKSLNLNANQQTLWQQVESRSRAVLRERQHRREALQDKAKTLLAKPDVELRELNALVEAESAAAVQEDRQLRELWLSVNDALDDAQRRQVAALVNEQLLRVVPEGRPGGERGGEKGGERGGRGMGGHGRGGMGGPGGGMGGIGGSAGGINIGG</sequence>
<evidence type="ECO:0000313" key="3">
    <source>
        <dbReference type="EMBL" id="MFC5552218.1"/>
    </source>
</evidence>
<feature type="signal peptide" evidence="2">
    <location>
        <begin position="1"/>
        <end position="23"/>
    </location>
</feature>
<dbReference type="RefSeq" id="WP_379777463.1">
    <property type="nucleotide sequence ID" value="NZ_JBHSMZ010000026.1"/>
</dbReference>
<evidence type="ECO:0008006" key="5">
    <source>
        <dbReference type="Google" id="ProtNLM"/>
    </source>
</evidence>
<keyword evidence="2" id="KW-0732">Signal</keyword>
<evidence type="ECO:0000256" key="2">
    <source>
        <dbReference type="SAM" id="SignalP"/>
    </source>
</evidence>
<organism evidence="3 4">
    <name type="scientific">Massilia aerilata</name>
    <dbReference type="NCBI Taxonomy" id="453817"/>
    <lineage>
        <taxon>Bacteria</taxon>
        <taxon>Pseudomonadati</taxon>
        <taxon>Pseudomonadota</taxon>
        <taxon>Betaproteobacteria</taxon>
        <taxon>Burkholderiales</taxon>
        <taxon>Oxalobacteraceae</taxon>
        <taxon>Telluria group</taxon>
        <taxon>Massilia</taxon>
    </lineage>
</organism>
<accession>A0ABW0S7P7</accession>
<keyword evidence="4" id="KW-1185">Reference proteome</keyword>